<dbReference type="GO" id="GO:0004497">
    <property type="term" value="F:monooxygenase activity"/>
    <property type="evidence" value="ECO:0007669"/>
    <property type="project" value="UniProtKB-KW"/>
</dbReference>
<dbReference type="InterPro" id="IPR036396">
    <property type="entry name" value="Cyt_P450_sf"/>
</dbReference>
<dbReference type="GO" id="GO:0016705">
    <property type="term" value="F:oxidoreductase activity, acting on paired donors, with incorporation or reduction of molecular oxygen"/>
    <property type="evidence" value="ECO:0007669"/>
    <property type="project" value="InterPro"/>
</dbReference>
<dbReference type="GO" id="GO:0005506">
    <property type="term" value="F:iron ion binding"/>
    <property type="evidence" value="ECO:0007669"/>
    <property type="project" value="InterPro"/>
</dbReference>
<keyword evidence="8" id="KW-1185">Reference proteome</keyword>
<keyword evidence="2" id="KW-0349">Heme</keyword>
<evidence type="ECO:0000256" key="3">
    <source>
        <dbReference type="ARBA" id="ARBA00022723"/>
    </source>
</evidence>
<keyword evidence="4" id="KW-0560">Oxidoreductase</keyword>
<sequence>MLNSGHNFRKDTPVTSPVAQWEFHPGHFWMRGKRPDKIVDYDEELQLWNVYGYPESAAILSNPKVFSSDTMRLDPIKLDEAIVEGDFAHTDPPKHRRLRGLVDHAFTPSLVAKMESRVHGIIHELLDGVEGKSQFDLVAEFAAPLPLIMISDLLGVPESDRALFRQWMDKMLDGSEKFESPETVLEQEEELHKELELLWEMRDYWHERAAESRKRPREDLISQLVHAEVDGQKLNDSQISNIANRLLVNGHLTTAMLIANTMLCLDAFSDQDARVRADRSLVPALLEESMRYMSPICGVGRATNSEVEVAGTVIPKDQLLLVWTGAANRDERQFEKPDVFDAGRSPNAHLGLGRGIHFCLGRQLARMESKAAVEILLDRLPTLRADPANPPTFLQVVDASGVATLPVVTQ</sequence>
<dbReference type="FunFam" id="1.10.630.10:FF:000018">
    <property type="entry name" value="Cytochrome P450 monooxygenase"/>
    <property type="match status" value="1"/>
</dbReference>
<dbReference type="GO" id="GO:0020037">
    <property type="term" value="F:heme binding"/>
    <property type="evidence" value="ECO:0007669"/>
    <property type="project" value="InterPro"/>
</dbReference>
<evidence type="ECO:0000256" key="4">
    <source>
        <dbReference type="ARBA" id="ARBA00023002"/>
    </source>
</evidence>
<dbReference type="HOGENOM" id="CLU_033716_0_2_11"/>
<reference evidence="7 8" key="1">
    <citation type="submission" date="2009-02" db="EMBL/GenBank/DDBJ databases">
        <title>Annotation of Streptomyces hygroscopicus strain ATCC 53653.</title>
        <authorList>
            <consortium name="The Broad Institute Genome Sequencing Platform"/>
            <consortium name="Broad Institute Microbial Sequencing Center"/>
            <person name="Fischbach M."/>
            <person name="Godfrey P."/>
            <person name="Ward D."/>
            <person name="Young S."/>
            <person name="Zeng Q."/>
            <person name="Koehrsen M."/>
            <person name="Alvarado L."/>
            <person name="Berlin A.M."/>
            <person name="Bochicchio J."/>
            <person name="Borenstein D."/>
            <person name="Chapman S.B."/>
            <person name="Chen Z."/>
            <person name="Engels R."/>
            <person name="Freedman E."/>
            <person name="Gellesch M."/>
            <person name="Goldberg J."/>
            <person name="Griggs A."/>
            <person name="Gujja S."/>
            <person name="Heilman E.R."/>
            <person name="Heiman D.I."/>
            <person name="Hepburn T.A."/>
            <person name="Howarth C."/>
            <person name="Jen D."/>
            <person name="Larson L."/>
            <person name="Lewis B."/>
            <person name="Mehta T."/>
            <person name="Park D."/>
            <person name="Pearson M."/>
            <person name="Richards J."/>
            <person name="Roberts A."/>
            <person name="Saif S."/>
            <person name="Shea T.D."/>
            <person name="Shenoy N."/>
            <person name="Sisk P."/>
            <person name="Stolte C."/>
            <person name="Sykes S.N."/>
            <person name="Thomson T."/>
            <person name="Walk T."/>
            <person name="White J."/>
            <person name="Yandava C."/>
            <person name="Straight P."/>
            <person name="Clardy J."/>
            <person name="Hung D."/>
            <person name="Kolter R."/>
            <person name="Mekalanos J."/>
            <person name="Walker S."/>
            <person name="Walsh C.T."/>
            <person name="Wieland-Brown L.C."/>
            <person name="Haas B."/>
            <person name="Nusbaum C."/>
            <person name="Birren B."/>
        </authorList>
    </citation>
    <scope>NUCLEOTIDE SEQUENCE [LARGE SCALE GENOMIC DNA]</scope>
    <source>
        <strain evidence="7 8">ATCC 53653</strain>
    </source>
</reference>
<dbReference type="SUPFAM" id="SSF48264">
    <property type="entry name" value="Cytochrome P450"/>
    <property type="match status" value="1"/>
</dbReference>
<dbReference type="InterPro" id="IPR002397">
    <property type="entry name" value="Cyt_P450_B"/>
</dbReference>
<evidence type="ECO:0000256" key="6">
    <source>
        <dbReference type="ARBA" id="ARBA00023033"/>
    </source>
</evidence>
<gene>
    <name evidence="7" type="ORF">SSOG_07641</name>
</gene>
<comment type="similarity">
    <text evidence="1">Belongs to the cytochrome P450 family.</text>
</comment>
<dbReference type="Pfam" id="PF00067">
    <property type="entry name" value="p450"/>
    <property type="match status" value="1"/>
</dbReference>
<dbReference type="CDD" id="cd11032">
    <property type="entry name" value="P450_EryK-like"/>
    <property type="match status" value="1"/>
</dbReference>
<proteinExistence type="inferred from homology"/>
<keyword evidence="6" id="KW-0503">Monooxygenase</keyword>
<dbReference type="PRINTS" id="PR00359">
    <property type="entry name" value="BP450"/>
</dbReference>
<evidence type="ECO:0000256" key="1">
    <source>
        <dbReference type="ARBA" id="ARBA00010617"/>
    </source>
</evidence>
<dbReference type="EMBL" id="GG657754">
    <property type="protein sequence ID" value="EFL27927.1"/>
    <property type="molecule type" value="Genomic_DNA"/>
</dbReference>
<keyword evidence="5" id="KW-0408">Iron</keyword>
<dbReference type="AlphaFoldDB" id="D9WMR1"/>
<dbReference type="OrthoDB" id="4133219at2"/>
<dbReference type="PANTHER" id="PTHR46696:SF1">
    <property type="entry name" value="CYTOCHROME P450 YJIB-RELATED"/>
    <property type="match status" value="1"/>
</dbReference>
<keyword evidence="3" id="KW-0479">Metal-binding</keyword>
<evidence type="ECO:0000313" key="8">
    <source>
        <dbReference type="Proteomes" id="UP000003963"/>
    </source>
</evidence>
<organism evidence="7 8">
    <name type="scientific">Streptomyces himastatinicus ATCC 53653</name>
    <dbReference type="NCBI Taxonomy" id="457427"/>
    <lineage>
        <taxon>Bacteria</taxon>
        <taxon>Bacillati</taxon>
        <taxon>Actinomycetota</taxon>
        <taxon>Actinomycetes</taxon>
        <taxon>Kitasatosporales</taxon>
        <taxon>Streptomycetaceae</taxon>
        <taxon>Streptomyces</taxon>
        <taxon>Streptomyces violaceusniger group</taxon>
    </lineage>
</organism>
<evidence type="ECO:0000256" key="2">
    <source>
        <dbReference type="ARBA" id="ARBA00022617"/>
    </source>
</evidence>
<evidence type="ECO:0000256" key="5">
    <source>
        <dbReference type="ARBA" id="ARBA00023004"/>
    </source>
</evidence>
<dbReference type="Gene3D" id="1.10.630.10">
    <property type="entry name" value="Cytochrome P450"/>
    <property type="match status" value="1"/>
</dbReference>
<name>D9WMR1_9ACTN</name>
<accession>D9WMR1</accession>
<protein>
    <submittedName>
        <fullName evidence="7">Cytochrome P450 109 (ORF405)</fullName>
    </submittedName>
</protein>
<dbReference type="Proteomes" id="UP000003963">
    <property type="component" value="Unassembled WGS sequence"/>
</dbReference>
<dbReference type="InterPro" id="IPR001128">
    <property type="entry name" value="Cyt_P450"/>
</dbReference>
<dbReference type="PANTHER" id="PTHR46696">
    <property type="entry name" value="P450, PUTATIVE (EUROFUNG)-RELATED"/>
    <property type="match status" value="1"/>
</dbReference>
<dbReference type="STRING" id="457427.SSOG_07641"/>
<evidence type="ECO:0000313" key="7">
    <source>
        <dbReference type="EMBL" id="EFL27927.1"/>
    </source>
</evidence>